<keyword evidence="2 10" id="KW-0813">Transport</keyword>
<dbReference type="Pfam" id="PF07715">
    <property type="entry name" value="Plug"/>
    <property type="match status" value="1"/>
</dbReference>
<evidence type="ECO:0000256" key="8">
    <source>
        <dbReference type="ARBA" id="ARBA00023136"/>
    </source>
</evidence>
<dbReference type="InterPro" id="IPR036942">
    <property type="entry name" value="Beta-barrel_TonB_sf"/>
</dbReference>
<evidence type="ECO:0000313" key="14">
    <source>
        <dbReference type="EMBL" id="BAZ95135.1"/>
    </source>
</evidence>
<name>A0A1Z4VUK2_9GAMM</name>
<dbReference type="InterPro" id="IPR039426">
    <property type="entry name" value="TonB-dep_rcpt-like"/>
</dbReference>
<evidence type="ECO:0000313" key="15">
    <source>
        <dbReference type="Proteomes" id="UP000218765"/>
    </source>
</evidence>
<dbReference type="GO" id="GO:0015889">
    <property type="term" value="P:cobalamin transport"/>
    <property type="evidence" value="ECO:0007669"/>
    <property type="project" value="TreeGrafter"/>
</dbReference>
<dbReference type="SUPFAM" id="SSF56935">
    <property type="entry name" value="Porins"/>
    <property type="match status" value="1"/>
</dbReference>
<dbReference type="PANTHER" id="PTHR30069:SF53">
    <property type="entry name" value="COLICIN I RECEPTOR-RELATED"/>
    <property type="match status" value="1"/>
</dbReference>
<evidence type="ECO:0000259" key="13">
    <source>
        <dbReference type="Pfam" id="PF07715"/>
    </source>
</evidence>
<evidence type="ECO:0000256" key="2">
    <source>
        <dbReference type="ARBA" id="ARBA00022448"/>
    </source>
</evidence>
<dbReference type="CDD" id="cd01347">
    <property type="entry name" value="ligand_gated_channel"/>
    <property type="match status" value="1"/>
</dbReference>
<dbReference type="Proteomes" id="UP000218765">
    <property type="component" value="Chromosome"/>
</dbReference>
<reference evidence="14 15" key="1">
    <citation type="submission" date="2017-05" db="EMBL/GenBank/DDBJ databases">
        <title>Thiocyanate degradation by Thiohalobacter thiocyanaticus FOKN1.</title>
        <authorList>
            <person name="Oshiki M."/>
            <person name="Fukushima T."/>
            <person name="Kawano S."/>
            <person name="Nakagawa J."/>
        </authorList>
    </citation>
    <scope>NUCLEOTIDE SEQUENCE [LARGE SCALE GENOMIC DNA]</scope>
    <source>
        <strain evidence="14 15">FOKN1</strain>
    </source>
</reference>
<gene>
    <name evidence="14" type="ORF">FOKN1_2775</name>
</gene>
<evidence type="ECO:0000256" key="10">
    <source>
        <dbReference type="PROSITE-ProRule" id="PRU01360"/>
    </source>
</evidence>
<evidence type="ECO:0000256" key="7">
    <source>
        <dbReference type="ARBA" id="ARBA00023077"/>
    </source>
</evidence>
<evidence type="ECO:0000256" key="6">
    <source>
        <dbReference type="ARBA" id="ARBA00023065"/>
    </source>
</evidence>
<evidence type="ECO:0000259" key="12">
    <source>
        <dbReference type="Pfam" id="PF00593"/>
    </source>
</evidence>
<dbReference type="KEGG" id="ttc:FOKN1_2775"/>
<keyword evidence="7 11" id="KW-0798">TonB box</keyword>
<keyword evidence="6" id="KW-0406">Ion transport</keyword>
<dbReference type="PROSITE" id="PS52016">
    <property type="entry name" value="TONB_DEPENDENT_REC_3"/>
    <property type="match status" value="1"/>
</dbReference>
<proteinExistence type="inferred from homology"/>
<keyword evidence="4 10" id="KW-0812">Transmembrane</keyword>
<dbReference type="PANTHER" id="PTHR30069">
    <property type="entry name" value="TONB-DEPENDENT OUTER MEMBRANE RECEPTOR"/>
    <property type="match status" value="1"/>
</dbReference>
<dbReference type="GO" id="GO:0006811">
    <property type="term" value="P:monoatomic ion transport"/>
    <property type="evidence" value="ECO:0007669"/>
    <property type="project" value="UniProtKB-KW"/>
</dbReference>
<keyword evidence="8 10" id="KW-0472">Membrane</keyword>
<dbReference type="InterPro" id="IPR000531">
    <property type="entry name" value="Beta-barrel_TonB"/>
</dbReference>
<accession>A0A1Z4VUK2</accession>
<dbReference type="Gene3D" id="2.170.130.10">
    <property type="entry name" value="TonB-dependent receptor, plug domain"/>
    <property type="match status" value="1"/>
</dbReference>
<dbReference type="GO" id="GO:0009279">
    <property type="term" value="C:cell outer membrane"/>
    <property type="evidence" value="ECO:0007669"/>
    <property type="project" value="UniProtKB-SubCell"/>
</dbReference>
<keyword evidence="3 10" id="KW-1134">Transmembrane beta strand</keyword>
<comment type="similarity">
    <text evidence="10 11">Belongs to the TonB-dependent receptor family.</text>
</comment>
<keyword evidence="15" id="KW-1185">Reference proteome</keyword>
<dbReference type="InterPro" id="IPR012910">
    <property type="entry name" value="Plug_dom"/>
</dbReference>
<dbReference type="InterPro" id="IPR037066">
    <property type="entry name" value="Plug_dom_sf"/>
</dbReference>
<keyword evidence="9 10" id="KW-0998">Cell outer membrane</keyword>
<protein>
    <submittedName>
        <fullName evidence="14">Iron complex outer membrane recepter protein</fullName>
    </submittedName>
</protein>
<dbReference type="Pfam" id="PF00593">
    <property type="entry name" value="TonB_dep_Rec_b-barrel"/>
    <property type="match status" value="1"/>
</dbReference>
<dbReference type="Gene3D" id="2.40.170.20">
    <property type="entry name" value="TonB-dependent receptor, beta-barrel domain"/>
    <property type="match status" value="1"/>
</dbReference>
<sequence length="585" mass="64214">MAQVIVTATRTAQTADQSLASVTVIDRDEIERSQARSTVELLRAKAGIHISTSGGIGKTDSVFIRGTNSDHVLVLIDGVRAASATLGTFNWGNLRPDQIERIEVVRGPRASLYGSDAVGGVIQIFTRRNEGPTARIGYGGDDTREIEAGIGGGKRWRYSLQAGALDTDGIRTLDQASEKHGYDNLHAALGLDGELMPGLAMRFNLTHAHGTNELDPATGDIDYRNQAASLKLEHMTTAVWSQSLTLGYALDETDSASPTSPAVIQTKRRSASWQNDLTVFNGLFTAGIDYWVDEASKDRNGVIDENIYNSAGFVQHQFSALASDWTLGLRYDHHSEFGNETTGNIAWGHDLPTGTRVIASYGTAFKAPTVNGLFWPRSVDSFFGTTYIIQGNPDLQPEESQTAEFGLRHTFGKVRTEANLFHTDLKNLIEWSTVQTGTSTFTSSPANVRDATIRGLELIAAADWAGWNFGAGYTYLDATNDSNDEQLDRRPEHSLDLTAQRDFGRHGIGIEALARSERNDQNATTRLAGYGLVNLTYRYRPAPRWQVEARVENLFDKDYVLASSFAGDWNTLDRTLFVSVRYNGE</sequence>
<evidence type="ECO:0000256" key="5">
    <source>
        <dbReference type="ARBA" id="ARBA00022729"/>
    </source>
</evidence>
<evidence type="ECO:0000256" key="9">
    <source>
        <dbReference type="ARBA" id="ARBA00023237"/>
    </source>
</evidence>
<evidence type="ECO:0000256" key="3">
    <source>
        <dbReference type="ARBA" id="ARBA00022452"/>
    </source>
</evidence>
<evidence type="ECO:0000256" key="1">
    <source>
        <dbReference type="ARBA" id="ARBA00004571"/>
    </source>
</evidence>
<dbReference type="AlphaFoldDB" id="A0A1Z4VUK2"/>
<organism evidence="14 15">
    <name type="scientific">Thiohalobacter thiocyanaticus</name>
    <dbReference type="NCBI Taxonomy" id="585455"/>
    <lineage>
        <taxon>Bacteria</taxon>
        <taxon>Pseudomonadati</taxon>
        <taxon>Pseudomonadota</taxon>
        <taxon>Gammaproteobacteria</taxon>
        <taxon>Thiohalobacterales</taxon>
        <taxon>Thiohalobacteraceae</taxon>
        <taxon>Thiohalobacter</taxon>
    </lineage>
</organism>
<evidence type="ECO:0000256" key="11">
    <source>
        <dbReference type="RuleBase" id="RU003357"/>
    </source>
</evidence>
<comment type="subcellular location">
    <subcellularLocation>
        <location evidence="1 10">Cell outer membrane</location>
        <topology evidence="1 10">Multi-pass membrane protein</topology>
    </subcellularLocation>
</comment>
<feature type="domain" description="TonB-dependent receptor plug" evidence="13">
    <location>
        <begin position="17"/>
        <end position="121"/>
    </location>
</feature>
<feature type="domain" description="TonB-dependent receptor-like beta-barrel" evidence="12">
    <location>
        <begin position="206"/>
        <end position="554"/>
    </location>
</feature>
<dbReference type="EMBL" id="AP018052">
    <property type="protein sequence ID" value="BAZ95135.1"/>
    <property type="molecule type" value="Genomic_DNA"/>
</dbReference>
<keyword evidence="5" id="KW-0732">Signal</keyword>
<evidence type="ECO:0000256" key="4">
    <source>
        <dbReference type="ARBA" id="ARBA00022692"/>
    </source>
</evidence>